<feature type="compositionally biased region" description="Basic and acidic residues" evidence="1">
    <location>
        <begin position="31"/>
        <end position="41"/>
    </location>
</feature>
<dbReference type="Proteomes" id="UP000001681">
    <property type="component" value="Chromosome"/>
</dbReference>
<dbReference type="STRING" id="262543.Exig_0513"/>
<dbReference type="eggNOG" id="COG1388">
    <property type="taxonomic scope" value="Bacteria"/>
</dbReference>
<accession>B1YJG5</accession>
<dbReference type="RefSeq" id="WP_012369419.1">
    <property type="nucleotide sequence ID" value="NC_010556.1"/>
</dbReference>
<keyword evidence="5" id="KW-1185">Reference proteome</keyword>
<dbReference type="KEGG" id="esi:Exig_0513"/>
<evidence type="ECO:0000313" key="4">
    <source>
        <dbReference type="EMBL" id="ACB59995.1"/>
    </source>
</evidence>
<reference evidence="4 5" key="1">
    <citation type="journal article" date="2006" name="Extremophiles">
        <title>Characterization of Exiguobacterium isolates from the Siberian permafrost. Description of Exiguobacterium sibiricum sp. nov.</title>
        <authorList>
            <person name="Rodrigues D.F."/>
            <person name="Goris J."/>
            <person name="Vishnivetskaya T."/>
            <person name="Gilichinsky D."/>
            <person name="Thomashow M.F."/>
            <person name="Tiedje J.M."/>
        </authorList>
    </citation>
    <scope>NUCLEOTIDE SEQUENCE [LARGE SCALE GENOMIC DNA]</scope>
    <source>
        <strain evidence="5">DSM 17290 / CIP 109462 / JCM 13490 / 255-15</strain>
    </source>
</reference>
<dbReference type="Pfam" id="PF07563">
    <property type="entry name" value="DUF1541"/>
    <property type="match status" value="2"/>
</dbReference>
<evidence type="ECO:0000256" key="1">
    <source>
        <dbReference type="SAM" id="MobiDB-lite"/>
    </source>
</evidence>
<evidence type="ECO:0000313" key="5">
    <source>
        <dbReference type="Proteomes" id="UP000001681"/>
    </source>
</evidence>
<feature type="domain" description="DUF1541" evidence="3">
    <location>
        <begin position="66"/>
        <end position="117"/>
    </location>
</feature>
<keyword evidence="2" id="KW-0732">Signal</keyword>
<dbReference type="Gene3D" id="2.30.30.1210">
    <property type="entry name" value="Domain of unknown function DUF1541"/>
    <property type="match status" value="1"/>
</dbReference>
<name>B1YJG5_EXIS2</name>
<dbReference type="InterPro" id="IPR011438">
    <property type="entry name" value="DUF1541"/>
</dbReference>
<reference evidence="5" key="3">
    <citation type="submission" date="2008-04" db="EMBL/GenBank/DDBJ databases">
        <title>Complete sequence of chromosome of Exiguobacterium sibiricum 255-15.</title>
        <authorList>
            <consortium name="US DOE Joint Genome Institute"/>
            <person name="Copeland A."/>
            <person name="Lucas S."/>
            <person name="Lapidus A."/>
            <person name="Glavina del Rio T."/>
            <person name="Dalin E."/>
            <person name="Tice H."/>
            <person name="Bruce D."/>
            <person name="Goodwin L."/>
            <person name="Pitluck S."/>
            <person name="Kiss H."/>
            <person name="Chertkov O."/>
            <person name="Monk C."/>
            <person name="Brettin T."/>
            <person name="Detter J.C."/>
            <person name="Han C."/>
            <person name="Kuske C.R."/>
            <person name="Schmutz J."/>
            <person name="Larimer F."/>
            <person name="Land M."/>
            <person name="Hauser L."/>
            <person name="Kyrpides N."/>
            <person name="Mikhailova N."/>
            <person name="Vishnivetskaya T."/>
            <person name="Rodrigues D.F."/>
            <person name="Gilichinsky D."/>
            <person name="Tiedje J."/>
            <person name="Richardson P."/>
        </authorList>
    </citation>
    <scope>NUCLEOTIDE SEQUENCE [LARGE SCALE GENOMIC DNA]</scope>
    <source>
        <strain evidence="5">DSM 17290 / CIP 109462 / JCM 13490 / 255-15</strain>
    </source>
</reference>
<feature type="signal peptide" evidence="2">
    <location>
        <begin position="1"/>
        <end position="22"/>
    </location>
</feature>
<dbReference type="EMBL" id="CP001022">
    <property type="protein sequence ID" value="ACB59995.1"/>
    <property type="molecule type" value="Genomic_DNA"/>
</dbReference>
<protein>
    <recommendedName>
        <fullName evidence="3">DUF1541 domain-containing protein</fullName>
    </recommendedName>
</protein>
<gene>
    <name evidence="4" type="ordered locus">Exig_0513</name>
</gene>
<feature type="chain" id="PRO_5039293384" description="DUF1541 domain-containing protein" evidence="2">
    <location>
        <begin position="23"/>
        <end position="188"/>
    </location>
</feature>
<proteinExistence type="predicted"/>
<dbReference type="AlphaFoldDB" id="B1YJG5"/>
<reference evidence="4 5" key="2">
    <citation type="journal article" date="2008" name="BMC Genomics">
        <title>Architecture of thermal adaptation in an Exiguobacterium sibiricum strain isolated from 3 million year old permafrost: a genome and transcriptome approach.</title>
        <authorList>
            <person name="Rodrigues D.F."/>
            <person name="Ivanova N."/>
            <person name="He Z."/>
            <person name="Huebner M."/>
            <person name="Zhou J."/>
            <person name="Tiedje J.M."/>
        </authorList>
    </citation>
    <scope>NUCLEOTIDE SEQUENCE [LARGE SCALE GENOMIC DNA]</scope>
    <source>
        <strain evidence="5">DSM 17290 / CIP 109462 / JCM 13490 / 255-15</strain>
    </source>
</reference>
<feature type="region of interest" description="Disordered" evidence="1">
    <location>
        <begin position="22"/>
        <end position="46"/>
    </location>
</feature>
<dbReference type="PROSITE" id="PS51257">
    <property type="entry name" value="PROKAR_LIPOPROTEIN"/>
    <property type="match status" value="1"/>
</dbReference>
<sequence length="188" mass="20084">MKKQLFVTSLALSAVIGLSACGSDSNSSNSHDMHDDMKDSHAGMMHSSDGKIPAGLKQAENPKFKDGANVVLSSDHMKGMDGAEATVVDSFDTTVYAVSFTPTNGGKKVSNHKWVIQEELSPVPDSPLKAGDKVTLAADHMKGMDGAKATIDQADETTVYMVDFKPTTGGKTIKNHKWVTEDELQAKN</sequence>
<evidence type="ECO:0000259" key="3">
    <source>
        <dbReference type="Pfam" id="PF07563"/>
    </source>
</evidence>
<dbReference type="HOGENOM" id="CLU_105728_0_0_9"/>
<evidence type="ECO:0000256" key="2">
    <source>
        <dbReference type="SAM" id="SignalP"/>
    </source>
</evidence>
<organism evidence="4 5">
    <name type="scientific">Exiguobacterium sibiricum (strain DSM 17290 / CCUG 55495 / CIP 109462 / JCM 13490 / 255-15)</name>
    <dbReference type="NCBI Taxonomy" id="262543"/>
    <lineage>
        <taxon>Bacteria</taxon>
        <taxon>Bacillati</taxon>
        <taxon>Bacillota</taxon>
        <taxon>Bacilli</taxon>
        <taxon>Bacillales</taxon>
        <taxon>Bacillales Family XII. Incertae Sedis</taxon>
        <taxon>Exiguobacterium</taxon>
    </lineage>
</organism>
<feature type="domain" description="DUF1541" evidence="3">
    <location>
        <begin position="131"/>
        <end position="181"/>
    </location>
</feature>
<dbReference type="OrthoDB" id="1701949at2"/>